<feature type="domain" description="Recombinase" evidence="2">
    <location>
        <begin position="155"/>
        <end position="260"/>
    </location>
</feature>
<dbReference type="PROSITE" id="PS51737">
    <property type="entry name" value="RECOMBINASE_DNA_BIND"/>
    <property type="match status" value="1"/>
</dbReference>
<protein>
    <recommendedName>
        <fullName evidence="5">Recombinase family protein</fullName>
    </recommendedName>
</protein>
<organism evidence="3 4">
    <name type="scientific">Acetobacterium wieringae</name>
    <dbReference type="NCBI Taxonomy" id="52694"/>
    <lineage>
        <taxon>Bacteria</taxon>
        <taxon>Bacillati</taxon>
        <taxon>Bacillota</taxon>
        <taxon>Clostridia</taxon>
        <taxon>Eubacteriales</taxon>
        <taxon>Eubacteriaceae</taxon>
        <taxon>Acetobacterium</taxon>
    </lineage>
</organism>
<dbReference type="InterPro" id="IPR038109">
    <property type="entry name" value="DNA_bind_recomb_sf"/>
</dbReference>
<dbReference type="Proteomes" id="UP000176244">
    <property type="component" value="Unassembled WGS sequence"/>
</dbReference>
<dbReference type="GO" id="GO:0000150">
    <property type="term" value="F:DNA strand exchange activity"/>
    <property type="evidence" value="ECO:0007669"/>
    <property type="project" value="InterPro"/>
</dbReference>
<feature type="domain" description="Resolvase/invertase-type recombinase catalytic" evidence="1">
    <location>
        <begin position="3"/>
        <end position="147"/>
    </location>
</feature>
<dbReference type="Pfam" id="PF00239">
    <property type="entry name" value="Resolvase"/>
    <property type="match status" value="1"/>
</dbReference>
<gene>
    <name evidence="3" type="ORF">ACWI_33370</name>
</gene>
<dbReference type="SMART" id="SM00857">
    <property type="entry name" value="Resolvase"/>
    <property type="match status" value="1"/>
</dbReference>
<dbReference type="InterPro" id="IPR036162">
    <property type="entry name" value="Resolvase-like_N_sf"/>
</dbReference>
<dbReference type="STRING" id="52694.ACWI_33370"/>
<name>A0A1F2PD14_9FIRM</name>
<dbReference type="GO" id="GO:0003677">
    <property type="term" value="F:DNA binding"/>
    <property type="evidence" value="ECO:0007669"/>
    <property type="project" value="InterPro"/>
</dbReference>
<proteinExistence type="predicted"/>
<evidence type="ECO:0008006" key="5">
    <source>
        <dbReference type="Google" id="ProtNLM"/>
    </source>
</evidence>
<dbReference type="Gene3D" id="3.90.1750.20">
    <property type="entry name" value="Putative Large Serine Recombinase, Chain B, Domain 2"/>
    <property type="match status" value="1"/>
</dbReference>
<evidence type="ECO:0000259" key="2">
    <source>
        <dbReference type="PROSITE" id="PS51737"/>
    </source>
</evidence>
<evidence type="ECO:0000313" key="3">
    <source>
        <dbReference type="EMBL" id="OFV69143.1"/>
    </source>
</evidence>
<dbReference type="EMBL" id="LKEU01000044">
    <property type="protein sequence ID" value="OFV69143.1"/>
    <property type="molecule type" value="Genomic_DNA"/>
</dbReference>
<evidence type="ECO:0000313" key="4">
    <source>
        <dbReference type="Proteomes" id="UP000176244"/>
    </source>
</evidence>
<dbReference type="InterPro" id="IPR011109">
    <property type="entry name" value="DNA_bind_recombinase_dom"/>
</dbReference>
<dbReference type="PANTHER" id="PTHR30461">
    <property type="entry name" value="DNA-INVERTASE FROM LAMBDOID PROPHAGE"/>
    <property type="match status" value="1"/>
</dbReference>
<dbReference type="AlphaFoldDB" id="A0A1F2PD14"/>
<comment type="caution">
    <text evidence="3">The sequence shown here is derived from an EMBL/GenBank/DDBJ whole genome shotgun (WGS) entry which is preliminary data.</text>
</comment>
<dbReference type="Pfam" id="PF07508">
    <property type="entry name" value="Recombinase"/>
    <property type="match status" value="1"/>
</dbReference>
<dbReference type="SUPFAM" id="SSF53041">
    <property type="entry name" value="Resolvase-like"/>
    <property type="match status" value="1"/>
</dbReference>
<dbReference type="InterPro" id="IPR050639">
    <property type="entry name" value="SSR_resolvase"/>
</dbReference>
<accession>A0A1F2PD14</accession>
<dbReference type="PROSITE" id="PS51736">
    <property type="entry name" value="RECOMBINASES_3"/>
    <property type="match status" value="1"/>
</dbReference>
<dbReference type="CDD" id="cd00338">
    <property type="entry name" value="Ser_Recombinase"/>
    <property type="match status" value="1"/>
</dbReference>
<reference evidence="3 4" key="1">
    <citation type="submission" date="2015-09" db="EMBL/GenBank/DDBJ databases">
        <title>Genome sequence of Acetobacterium wieringae DSM 1911.</title>
        <authorList>
            <person name="Poehlein A."/>
            <person name="Bengelsdorf F.R."/>
            <person name="Schiel-Bengelsdorf B."/>
            <person name="Duerre P."/>
            <person name="Daniel R."/>
        </authorList>
    </citation>
    <scope>NUCLEOTIDE SEQUENCE [LARGE SCALE GENOMIC DNA]</scope>
    <source>
        <strain evidence="3 4">DSM 1911</strain>
    </source>
</reference>
<dbReference type="Pfam" id="PF13408">
    <property type="entry name" value="Zn_ribbon_recom"/>
    <property type="match status" value="1"/>
</dbReference>
<dbReference type="RefSeq" id="WP_070372586.1">
    <property type="nucleotide sequence ID" value="NZ_LKEU01000044.1"/>
</dbReference>
<sequence>MQTAVIYARYSSDNQREESIEGQIESCTKYALDNNIQILDSYIDRAKTGTNDNRDGLKQMLKDSSKKHFDTVLVWKLDRFGRNREEMAINKSRLRKNGVTVKSVKENIPDGPEGVLIESLMEGLAEYYSLNLSRDIRRGMHTNATKGKSTGGNIAFGYRIGKDKDFEVVEELRPVVVEIFTLYDNGYSFADICEIMNSRGIKTSRGGKFNKNTLRPMLSNEKYIGIYKHMDIRLEGGVPAIIDKDLFDRVQNRLENTSMKYRKIRTKKDNDVCFILTGKVFCKECGSAYRGESGTSKSGNTYYYYVCGNSKQKKGCRAKRIGKDKLEEIIVKTTLEYVLTPDHIEKIADNIIALCKSKSESPYLSKLICDRAAAEQKIENMLKAIEEGIFTSSTKQRLEALEREVNNLSVFISREQIKRPTITKDAVIWFLNNFTRLDYSDPENQVRLINSLINSVLIDGNQISIAYNYTNNDGKPAFAECSSKSCMYKNAKNNTI</sequence>
<evidence type="ECO:0000259" key="1">
    <source>
        <dbReference type="PROSITE" id="PS51736"/>
    </source>
</evidence>
<dbReference type="PANTHER" id="PTHR30461:SF23">
    <property type="entry name" value="DNA RECOMBINASE-RELATED"/>
    <property type="match status" value="1"/>
</dbReference>
<dbReference type="InterPro" id="IPR025827">
    <property type="entry name" value="Zn_ribbon_recom_dom"/>
</dbReference>
<dbReference type="Gene3D" id="3.40.50.1390">
    <property type="entry name" value="Resolvase, N-terminal catalytic domain"/>
    <property type="match status" value="1"/>
</dbReference>
<dbReference type="InterPro" id="IPR006119">
    <property type="entry name" value="Resolv_N"/>
</dbReference>